<sequence>MRGRRRGERNKLSDQTMSGANDRDADKGLLWKLPEIKTKDFGKIGPAFSFGAGCGFGFGLGVIGGFGIGPGIPGLQLGLGVGAGCGVGLGFGYGVGRGVAYDDSKRYSNIGRPFNGSYVPSHISSGQPIDASMLFKGCNLPSMSRFCNSLENISNEVGALVDELVINTKKLMVAASKEMDKWKR</sequence>
<dbReference type="InterPro" id="IPR053288">
    <property type="entry name" value="TGD_Bridge_Protein"/>
</dbReference>
<evidence type="ECO:0000313" key="3">
    <source>
        <dbReference type="EnsemblPlants" id="AUR62013400-RA:cds"/>
    </source>
</evidence>
<reference evidence="3" key="2">
    <citation type="submission" date="2021-03" db="UniProtKB">
        <authorList>
            <consortium name="EnsemblPlants"/>
        </authorList>
    </citation>
    <scope>IDENTIFICATION</scope>
</reference>
<keyword evidence="2" id="KW-1133">Transmembrane helix</keyword>
<name>A0A803LHF3_CHEQI</name>
<feature type="region of interest" description="Disordered" evidence="1">
    <location>
        <begin position="1"/>
        <end position="23"/>
    </location>
</feature>
<keyword evidence="2" id="KW-0472">Membrane</keyword>
<protein>
    <submittedName>
        <fullName evidence="3">Uncharacterized protein</fullName>
    </submittedName>
</protein>
<dbReference type="AlphaFoldDB" id="A0A803LHF3"/>
<evidence type="ECO:0000313" key="4">
    <source>
        <dbReference type="Proteomes" id="UP000596660"/>
    </source>
</evidence>
<feature type="transmembrane region" description="Helical" evidence="2">
    <location>
        <begin position="74"/>
        <end position="96"/>
    </location>
</feature>
<keyword evidence="4" id="KW-1185">Reference proteome</keyword>
<evidence type="ECO:0000256" key="1">
    <source>
        <dbReference type="SAM" id="MobiDB-lite"/>
    </source>
</evidence>
<proteinExistence type="predicted"/>
<accession>A0A803LHF3</accession>
<evidence type="ECO:0000256" key="2">
    <source>
        <dbReference type="SAM" id="Phobius"/>
    </source>
</evidence>
<dbReference type="EnsemblPlants" id="AUR62013400-RA">
    <property type="protein sequence ID" value="AUR62013400-RA:cds"/>
    <property type="gene ID" value="AUR62013400"/>
</dbReference>
<organism evidence="3 4">
    <name type="scientific">Chenopodium quinoa</name>
    <name type="common">Quinoa</name>
    <dbReference type="NCBI Taxonomy" id="63459"/>
    <lineage>
        <taxon>Eukaryota</taxon>
        <taxon>Viridiplantae</taxon>
        <taxon>Streptophyta</taxon>
        <taxon>Embryophyta</taxon>
        <taxon>Tracheophyta</taxon>
        <taxon>Spermatophyta</taxon>
        <taxon>Magnoliopsida</taxon>
        <taxon>eudicotyledons</taxon>
        <taxon>Gunneridae</taxon>
        <taxon>Pentapetalae</taxon>
        <taxon>Caryophyllales</taxon>
        <taxon>Chenopodiaceae</taxon>
        <taxon>Chenopodioideae</taxon>
        <taxon>Atripliceae</taxon>
        <taxon>Chenopodium</taxon>
    </lineage>
</organism>
<dbReference type="Proteomes" id="UP000596660">
    <property type="component" value="Unplaced"/>
</dbReference>
<feature type="transmembrane region" description="Helical" evidence="2">
    <location>
        <begin position="47"/>
        <end position="68"/>
    </location>
</feature>
<dbReference type="Gramene" id="AUR62013400-RA">
    <property type="protein sequence ID" value="AUR62013400-RA:cds"/>
    <property type="gene ID" value="AUR62013400"/>
</dbReference>
<dbReference type="PANTHER" id="PTHR34201">
    <property type="entry name" value="GLYCINE-RICH PROTEIN"/>
    <property type="match status" value="1"/>
</dbReference>
<dbReference type="OMA" id="HTWIKLN"/>
<reference evidence="3" key="1">
    <citation type="journal article" date="2017" name="Nature">
        <title>The genome of Chenopodium quinoa.</title>
        <authorList>
            <person name="Jarvis D.E."/>
            <person name="Ho Y.S."/>
            <person name="Lightfoot D.J."/>
            <person name="Schmoeckel S.M."/>
            <person name="Li B."/>
            <person name="Borm T.J.A."/>
            <person name="Ohyanagi H."/>
            <person name="Mineta K."/>
            <person name="Michell C.T."/>
            <person name="Saber N."/>
            <person name="Kharbatia N.M."/>
            <person name="Rupper R.R."/>
            <person name="Sharp A.R."/>
            <person name="Dally N."/>
            <person name="Boughton B.A."/>
            <person name="Woo Y.H."/>
            <person name="Gao G."/>
            <person name="Schijlen E.G.W.M."/>
            <person name="Guo X."/>
            <person name="Momin A.A."/>
            <person name="Negrao S."/>
            <person name="Al-Babili S."/>
            <person name="Gehring C."/>
            <person name="Roessner U."/>
            <person name="Jung C."/>
            <person name="Murphy K."/>
            <person name="Arold S.T."/>
            <person name="Gojobori T."/>
            <person name="van der Linden C.G."/>
            <person name="van Loo E.N."/>
            <person name="Jellen E.N."/>
            <person name="Maughan P.J."/>
            <person name="Tester M."/>
        </authorList>
    </citation>
    <scope>NUCLEOTIDE SEQUENCE [LARGE SCALE GENOMIC DNA]</scope>
    <source>
        <strain evidence="3">cv. PI 614886</strain>
    </source>
</reference>
<dbReference type="PANTHER" id="PTHR34201:SF1">
    <property type="entry name" value="GLYCINE-RICH PROTEIN"/>
    <property type="match status" value="1"/>
</dbReference>
<keyword evidence="2" id="KW-0812">Transmembrane</keyword>